<feature type="region of interest" description="Disordered" evidence="1">
    <location>
        <begin position="263"/>
        <end position="363"/>
    </location>
</feature>
<feature type="compositionally biased region" description="Low complexity" evidence="1">
    <location>
        <begin position="33"/>
        <end position="48"/>
    </location>
</feature>
<accession>A0AA38RCQ5</accession>
<reference evidence="2" key="1">
    <citation type="submission" date="2022-07" db="EMBL/GenBank/DDBJ databases">
        <title>Fungi with potential for degradation of polypropylene.</title>
        <authorList>
            <person name="Gostincar C."/>
        </authorList>
    </citation>
    <scope>NUCLEOTIDE SEQUENCE</scope>
    <source>
        <strain evidence="2">EXF-13287</strain>
    </source>
</reference>
<comment type="caution">
    <text evidence="2">The sequence shown here is derived from an EMBL/GenBank/DDBJ whole genome shotgun (WGS) entry which is preliminary data.</text>
</comment>
<dbReference type="AlphaFoldDB" id="A0AA38RCQ5"/>
<proteinExistence type="predicted"/>
<feature type="compositionally biased region" description="Polar residues" evidence="1">
    <location>
        <begin position="1"/>
        <end position="19"/>
    </location>
</feature>
<organism evidence="2 3">
    <name type="scientific">Coniochaeta hoffmannii</name>
    <dbReference type="NCBI Taxonomy" id="91930"/>
    <lineage>
        <taxon>Eukaryota</taxon>
        <taxon>Fungi</taxon>
        <taxon>Dikarya</taxon>
        <taxon>Ascomycota</taxon>
        <taxon>Pezizomycotina</taxon>
        <taxon>Sordariomycetes</taxon>
        <taxon>Sordariomycetidae</taxon>
        <taxon>Coniochaetales</taxon>
        <taxon>Coniochaetaceae</taxon>
        <taxon>Coniochaeta</taxon>
    </lineage>
</organism>
<dbReference type="Proteomes" id="UP001174691">
    <property type="component" value="Unassembled WGS sequence"/>
</dbReference>
<keyword evidence="3" id="KW-1185">Reference proteome</keyword>
<dbReference type="EMBL" id="JANBVN010000111">
    <property type="protein sequence ID" value="KAJ9143543.1"/>
    <property type="molecule type" value="Genomic_DNA"/>
</dbReference>
<evidence type="ECO:0000256" key="1">
    <source>
        <dbReference type="SAM" id="MobiDB-lite"/>
    </source>
</evidence>
<evidence type="ECO:0000313" key="3">
    <source>
        <dbReference type="Proteomes" id="UP001174691"/>
    </source>
</evidence>
<feature type="compositionally biased region" description="Basic and acidic residues" evidence="1">
    <location>
        <begin position="309"/>
        <end position="318"/>
    </location>
</feature>
<feature type="region of interest" description="Disordered" evidence="1">
    <location>
        <begin position="1"/>
        <end position="83"/>
    </location>
</feature>
<protein>
    <submittedName>
        <fullName evidence="2">Uncharacterized protein</fullName>
    </submittedName>
</protein>
<gene>
    <name evidence="2" type="ORF">NKR19_g6837</name>
</gene>
<sequence length="363" mass="40226">MSLPNVTITSPSGVTTNVDFTAPARYRSRVNATPSHSHPRSQSHQTSPYHHPRFPPTPYPRSHLRHPPRLTAPKTRLQRRKPASLRLDLSSNLIYHPLRSNPVPIPLRHVDLTLFHGGCSCPYSSGFCHVCFLTAQEMATELASLRRDVEGRGNERCKCARGLKGPFCRACHADLARWMGRLQSKSGEWKKEGQGRLGFYWRDAKWRRAEDTALHAWEAHGEVLRWRAGAEGKGKGKAEGAVVDEEELRRLVGACEEWFRLGDPAHRPAQGRGVSGTGNTEGRDAEQEEANSVEQNGTRPIGSSEGDEDKARAERGSGRTETNTGTQPGKKRPIWVRAKAKAKGKAAKIVGKARKRCSKHGPA</sequence>
<feature type="compositionally biased region" description="Basic residues" evidence="1">
    <location>
        <begin position="329"/>
        <end position="363"/>
    </location>
</feature>
<name>A0AA38RCQ5_9PEZI</name>
<evidence type="ECO:0000313" key="2">
    <source>
        <dbReference type="EMBL" id="KAJ9143543.1"/>
    </source>
</evidence>